<feature type="chain" id="PRO_5044251005" description="YfdX family protein" evidence="2">
    <location>
        <begin position="23"/>
        <end position="221"/>
    </location>
</feature>
<evidence type="ECO:0000256" key="1">
    <source>
        <dbReference type="SAM" id="MobiDB-lite"/>
    </source>
</evidence>
<reference evidence="3 4" key="1">
    <citation type="journal article" date="2016" name="Front. Microbiol.">
        <title>Genomic Resource of Rice Seed Associated Bacteria.</title>
        <authorList>
            <person name="Midha S."/>
            <person name="Bansal K."/>
            <person name="Sharma S."/>
            <person name="Kumar N."/>
            <person name="Patil P.P."/>
            <person name="Chaudhry V."/>
            <person name="Patil P.B."/>
        </authorList>
    </citation>
    <scope>NUCLEOTIDE SEQUENCE [LARGE SCALE GENOMIC DNA]</scope>
    <source>
        <strain evidence="3 4">RSA13</strain>
    </source>
</reference>
<dbReference type="Gene3D" id="6.10.250.2140">
    <property type="match status" value="1"/>
</dbReference>
<evidence type="ECO:0000313" key="3">
    <source>
        <dbReference type="EMBL" id="KTS97330.1"/>
    </source>
</evidence>
<protein>
    <recommendedName>
        <fullName evidence="5">YfdX family protein</fullName>
    </recommendedName>
</protein>
<feature type="region of interest" description="Disordered" evidence="1">
    <location>
        <begin position="201"/>
        <end position="221"/>
    </location>
</feature>
<organism evidence="3 4">
    <name type="scientific">Pantoea stewartii</name>
    <dbReference type="NCBI Taxonomy" id="66269"/>
    <lineage>
        <taxon>Bacteria</taxon>
        <taxon>Pseudomonadati</taxon>
        <taxon>Pseudomonadota</taxon>
        <taxon>Gammaproteobacteria</taxon>
        <taxon>Enterobacterales</taxon>
        <taxon>Erwiniaceae</taxon>
        <taxon>Pantoea</taxon>
    </lineage>
</organism>
<comment type="caution">
    <text evidence="3">The sequence shown here is derived from an EMBL/GenBank/DDBJ whole genome shotgun (WGS) entry which is preliminary data.</text>
</comment>
<sequence length="221" mass="23987">MKKMIISSMIVAVLVFTGGAAAAESFKDSHTLNNEVISAQAAQAMNDIQLSRNALFNGQTQQAKALATQADTYLKDNSVDWTKYIRYDKKAPMTGDNYIRIGSDVSVSEDYQLSKQKNDAIDKANQHIKAGDKQGALDALKLAGVAVTETQELMPLQQTENDVSNALALMKQDKYYQAGMLLKSAEEGVIYDTQTYSELPVSPTLHHSQTGASASQSNKGS</sequence>
<evidence type="ECO:0008006" key="5">
    <source>
        <dbReference type="Google" id="ProtNLM"/>
    </source>
</evidence>
<feature type="signal peptide" evidence="2">
    <location>
        <begin position="1"/>
        <end position="22"/>
    </location>
</feature>
<dbReference type="Proteomes" id="UP000072520">
    <property type="component" value="Unassembled WGS sequence"/>
</dbReference>
<dbReference type="AlphaFoldDB" id="A0AB34VFI2"/>
<feature type="compositionally biased region" description="Polar residues" evidence="1">
    <location>
        <begin position="205"/>
        <end position="221"/>
    </location>
</feature>
<dbReference type="RefSeq" id="WP_033739721.1">
    <property type="nucleotide sequence ID" value="NZ_CP046585.1"/>
</dbReference>
<dbReference type="InterPro" id="IPR021236">
    <property type="entry name" value="Uncharacterised_YfdX"/>
</dbReference>
<evidence type="ECO:0000313" key="4">
    <source>
        <dbReference type="Proteomes" id="UP000072520"/>
    </source>
</evidence>
<dbReference type="Gene3D" id="1.20.120.1940">
    <property type="entry name" value="YfdX protein domain"/>
    <property type="match status" value="1"/>
</dbReference>
<proteinExistence type="predicted"/>
<accession>A0AB34VFI2</accession>
<gene>
    <name evidence="3" type="ORF">RSA13_11380</name>
</gene>
<dbReference type="EMBL" id="LDSI01000015">
    <property type="protein sequence ID" value="KTS97330.1"/>
    <property type="molecule type" value="Genomic_DNA"/>
</dbReference>
<dbReference type="NCBIfam" id="NF007645">
    <property type="entry name" value="PRK10316.1"/>
    <property type="match status" value="1"/>
</dbReference>
<name>A0AB34VFI2_9GAMM</name>
<dbReference type="GeneID" id="61252637"/>
<dbReference type="Pfam" id="PF10938">
    <property type="entry name" value="YfdX"/>
    <property type="match status" value="1"/>
</dbReference>
<keyword evidence="2" id="KW-0732">Signal</keyword>
<evidence type="ECO:0000256" key="2">
    <source>
        <dbReference type="SAM" id="SignalP"/>
    </source>
</evidence>